<sequence length="168" mass="18679">MEALAPLTSAQKKEYMQQALQQAQLAENIGEVPIGAVIELDGRIIATAHNLRETSQDATDHAELMAIKKACQVVGSWRLERARLFVTLEPCPMCAGAIINSRMAEVYYGAMDPKAGAAGSLVNLLADTRFNHQPRVYAHLNEGESKQMLRDFFRKIRAQQKARKKAQK</sequence>
<feature type="active site" description="Proton donor" evidence="8">
    <location>
        <position position="63"/>
    </location>
</feature>
<evidence type="ECO:0000313" key="10">
    <source>
        <dbReference type="EMBL" id="KRM79122.1"/>
    </source>
</evidence>
<dbReference type="PANTHER" id="PTHR11079:SF202">
    <property type="entry name" value="TRNA-SPECIFIC ADENOSINE DEAMINASE"/>
    <property type="match status" value="1"/>
</dbReference>
<comment type="function">
    <text evidence="8">Catalyzes the deamination of adenosine to inosine at the wobble position 34 of tRNA(Arg2).</text>
</comment>
<evidence type="ECO:0000256" key="6">
    <source>
        <dbReference type="ARBA" id="ARBA00022833"/>
    </source>
</evidence>
<dbReference type="InterPro" id="IPR016193">
    <property type="entry name" value="Cytidine_deaminase-like"/>
</dbReference>
<feature type="binding site" evidence="8">
    <location>
        <position position="91"/>
    </location>
    <ligand>
        <name>Zn(2+)</name>
        <dbReference type="ChEBI" id="CHEBI:29105"/>
        <note>catalytic</note>
    </ligand>
</feature>
<dbReference type="GO" id="GO:0052717">
    <property type="term" value="F:tRNA-specific adenosine-34 deaminase activity"/>
    <property type="evidence" value="ECO:0007669"/>
    <property type="project" value="UniProtKB-UniRule"/>
</dbReference>
<dbReference type="EC" id="3.5.4.33" evidence="8"/>
<dbReference type="FunFam" id="3.40.140.10:FF:000005">
    <property type="entry name" value="tRNA-specific adenosine deaminase"/>
    <property type="match status" value="1"/>
</dbReference>
<dbReference type="InterPro" id="IPR058535">
    <property type="entry name" value="MafB19-deam"/>
</dbReference>
<accession>A0A0R2BKP4</accession>
<comment type="catalytic activity">
    <reaction evidence="7 8">
        <text>adenosine(34) in tRNA + H2O + H(+) = inosine(34) in tRNA + NH4(+)</text>
        <dbReference type="Rhea" id="RHEA:43168"/>
        <dbReference type="Rhea" id="RHEA-COMP:10373"/>
        <dbReference type="Rhea" id="RHEA-COMP:10374"/>
        <dbReference type="ChEBI" id="CHEBI:15377"/>
        <dbReference type="ChEBI" id="CHEBI:15378"/>
        <dbReference type="ChEBI" id="CHEBI:28938"/>
        <dbReference type="ChEBI" id="CHEBI:74411"/>
        <dbReference type="ChEBI" id="CHEBI:82852"/>
        <dbReference type="EC" id="3.5.4.33"/>
    </reaction>
</comment>
<dbReference type="Pfam" id="PF14437">
    <property type="entry name" value="MafB19-deam"/>
    <property type="match status" value="1"/>
</dbReference>
<dbReference type="RefSeq" id="WP_263970758.1">
    <property type="nucleotide sequence ID" value="NZ_AYYK01000004.1"/>
</dbReference>
<evidence type="ECO:0000256" key="5">
    <source>
        <dbReference type="ARBA" id="ARBA00022801"/>
    </source>
</evidence>
<comment type="cofactor">
    <cofactor evidence="8">
        <name>Zn(2+)</name>
        <dbReference type="ChEBI" id="CHEBI:29105"/>
    </cofactor>
    <text evidence="8">Binds 1 zinc ion per subunit.</text>
</comment>
<evidence type="ECO:0000256" key="8">
    <source>
        <dbReference type="HAMAP-Rule" id="MF_00972"/>
    </source>
</evidence>
<dbReference type="InterPro" id="IPR016192">
    <property type="entry name" value="APOBEC/CMP_deaminase_Zn-bd"/>
</dbReference>
<keyword evidence="5 8" id="KW-0378">Hydrolase</keyword>
<dbReference type="Gene3D" id="3.40.140.10">
    <property type="entry name" value="Cytidine Deaminase, domain 2"/>
    <property type="match status" value="1"/>
</dbReference>
<dbReference type="InterPro" id="IPR028883">
    <property type="entry name" value="tRNA_aden_deaminase"/>
</dbReference>
<dbReference type="InterPro" id="IPR002125">
    <property type="entry name" value="CMP_dCMP_dom"/>
</dbReference>
<dbReference type="GO" id="GO:0008270">
    <property type="term" value="F:zinc ion binding"/>
    <property type="evidence" value="ECO:0007669"/>
    <property type="project" value="UniProtKB-UniRule"/>
</dbReference>
<dbReference type="STRING" id="1423738.FC84_GL001287"/>
<name>A0A0R2BKP4_9LACO</name>
<dbReference type="Proteomes" id="UP000051813">
    <property type="component" value="Unassembled WGS sequence"/>
</dbReference>
<proteinExistence type="inferred from homology"/>
<dbReference type="PATRIC" id="fig|1423738.3.peg.1302"/>
<evidence type="ECO:0000256" key="1">
    <source>
        <dbReference type="ARBA" id="ARBA00010669"/>
    </source>
</evidence>
<feature type="binding site" evidence="8">
    <location>
        <position position="61"/>
    </location>
    <ligand>
        <name>Zn(2+)</name>
        <dbReference type="ChEBI" id="CHEBI:29105"/>
        <note>catalytic</note>
    </ligand>
</feature>
<reference evidence="10 11" key="1">
    <citation type="journal article" date="2015" name="Genome Announc.">
        <title>Expanding the biotechnology potential of lactobacilli through comparative genomics of 213 strains and associated genera.</title>
        <authorList>
            <person name="Sun Z."/>
            <person name="Harris H.M."/>
            <person name="McCann A."/>
            <person name="Guo C."/>
            <person name="Argimon S."/>
            <person name="Zhang W."/>
            <person name="Yang X."/>
            <person name="Jeffery I.B."/>
            <person name="Cooney J.C."/>
            <person name="Kagawa T.F."/>
            <person name="Liu W."/>
            <person name="Song Y."/>
            <person name="Salvetti E."/>
            <person name="Wrobel A."/>
            <person name="Rasinkangas P."/>
            <person name="Parkhill J."/>
            <person name="Rea M.C."/>
            <person name="O'Sullivan O."/>
            <person name="Ritari J."/>
            <person name="Douillard F.P."/>
            <person name="Paul Ross R."/>
            <person name="Yang R."/>
            <person name="Briner A.E."/>
            <person name="Felis G.E."/>
            <person name="de Vos W.M."/>
            <person name="Barrangou R."/>
            <person name="Klaenhammer T.R."/>
            <person name="Caufield P.W."/>
            <person name="Cui Y."/>
            <person name="Zhang H."/>
            <person name="O'Toole P.W."/>
        </authorList>
    </citation>
    <scope>NUCLEOTIDE SEQUENCE [LARGE SCALE GENOMIC DNA]</scope>
    <source>
        <strain evidence="10 11">DSM 20335</strain>
    </source>
</reference>
<dbReference type="PANTHER" id="PTHR11079">
    <property type="entry name" value="CYTOSINE DEAMINASE FAMILY MEMBER"/>
    <property type="match status" value="1"/>
</dbReference>
<keyword evidence="11" id="KW-1185">Reference proteome</keyword>
<dbReference type="SUPFAM" id="SSF53927">
    <property type="entry name" value="Cytidine deaminase-like"/>
    <property type="match status" value="1"/>
</dbReference>
<comment type="caution">
    <text evidence="10">The sequence shown here is derived from an EMBL/GenBank/DDBJ whole genome shotgun (WGS) entry which is preliminary data.</text>
</comment>
<dbReference type="PROSITE" id="PS00903">
    <property type="entry name" value="CYT_DCMP_DEAMINASES_1"/>
    <property type="match status" value="1"/>
</dbReference>
<evidence type="ECO:0000256" key="2">
    <source>
        <dbReference type="ARBA" id="ARBA00011738"/>
    </source>
</evidence>
<dbReference type="NCBIfam" id="NF008113">
    <property type="entry name" value="PRK10860.1"/>
    <property type="match status" value="1"/>
</dbReference>
<dbReference type="PROSITE" id="PS51747">
    <property type="entry name" value="CYT_DCMP_DEAMINASES_2"/>
    <property type="match status" value="1"/>
</dbReference>
<evidence type="ECO:0000313" key="11">
    <source>
        <dbReference type="Proteomes" id="UP000051813"/>
    </source>
</evidence>
<keyword evidence="4 8" id="KW-0479">Metal-binding</keyword>
<keyword evidence="6 8" id="KW-0862">Zinc</keyword>
<comment type="subunit">
    <text evidence="2 8">Homodimer.</text>
</comment>
<dbReference type="CDD" id="cd01285">
    <property type="entry name" value="nucleoside_deaminase"/>
    <property type="match status" value="1"/>
</dbReference>
<gene>
    <name evidence="8" type="primary">tadA</name>
    <name evidence="10" type="ORF">FC84_GL001287</name>
</gene>
<evidence type="ECO:0000256" key="3">
    <source>
        <dbReference type="ARBA" id="ARBA00022694"/>
    </source>
</evidence>
<comment type="similarity">
    <text evidence="1">Belongs to the cytidine and deoxycytidylate deaminase family. ADAT2 subfamily.</text>
</comment>
<dbReference type="HAMAP" id="MF_00972">
    <property type="entry name" value="tRNA_aden_deaminase"/>
    <property type="match status" value="1"/>
</dbReference>
<keyword evidence="3 8" id="KW-0819">tRNA processing</keyword>
<protein>
    <recommendedName>
        <fullName evidence="8">tRNA-specific adenosine deaminase</fullName>
        <ecNumber evidence="8">3.5.4.33</ecNumber>
    </recommendedName>
</protein>
<dbReference type="EMBL" id="AYYK01000004">
    <property type="protein sequence ID" value="KRM79122.1"/>
    <property type="molecule type" value="Genomic_DNA"/>
</dbReference>
<dbReference type="GO" id="GO:0002100">
    <property type="term" value="P:tRNA wobble adenosine to inosine editing"/>
    <property type="evidence" value="ECO:0007669"/>
    <property type="project" value="UniProtKB-UniRule"/>
</dbReference>
<feature type="domain" description="CMP/dCMP-type deaminase" evidence="9">
    <location>
        <begin position="10"/>
        <end position="121"/>
    </location>
</feature>
<organism evidence="10 11">
    <name type="scientific">Lapidilactobacillus dextrinicus DSM 20335</name>
    <dbReference type="NCBI Taxonomy" id="1423738"/>
    <lineage>
        <taxon>Bacteria</taxon>
        <taxon>Bacillati</taxon>
        <taxon>Bacillota</taxon>
        <taxon>Bacilli</taxon>
        <taxon>Lactobacillales</taxon>
        <taxon>Lactobacillaceae</taxon>
        <taxon>Lapidilactobacillus</taxon>
    </lineage>
</organism>
<dbReference type="AlphaFoldDB" id="A0A0R2BKP4"/>
<evidence type="ECO:0000256" key="7">
    <source>
        <dbReference type="ARBA" id="ARBA00048045"/>
    </source>
</evidence>
<evidence type="ECO:0000259" key="9">
    <source>
        <dbReference type="PROSITE" id="PS51747"/>
    </source>
</evidence>
<evidence type="ECO:0000256" key="4">
    <source>
        <dbReference type="ARBA" id="ARBA00022723"/>
    </source>
</evidence>
<feature type="binding site" evidence="8">
    <location>
        <position position="94"/>
    </location>
    <ligand>
        <name>Zn(2+)</name>
        <dbReference type="ChEBI" id="CHEBI:29105"/>
        <note>catalytic</note>
    </ligand>
</feature>